<dbReference type="EMBL" id="NEVH01019373">
    <property type="protein sequence ID" value="PNF22689.1"/>
    <property type="molecule type" value="Genomic_DNA"/>
</dbReference>
<evidence type="ECO:0000313" key="3">
    <source>
        <dbReference type="Proteomes" id="UP000235965"/>
    </source>
</evidence>
<dbReference type="AlphaFoldDB" id="A0A2J7Q282"/>
<protein>
    <submittedName>
        <fullName evidence="2">Uncharacterized protein</fullName>
    </submittedName>
</protein>
<dbReference type="EMBL" id="NEVH01019373">
    <property type="protein sequence ID" value="PNF22688.1"/>
    <property type="molecule type" value="Genomic_DNA"/>
</dbReference>
<keyword evidence="3" id="KW-1185">Reference proteome</keyword>
<keyword evidence="1" id="KW-0175">Coiled coil</keyword>
<reference evidence="2 3" key="1">
    <citation type="submission" date="2017-12" db="EMBL/GenBank/DDBJ databases">
        <title>Hemimetabolous genomes reveal molecular basis of termite eusociality.</title>
        <authorList>
            <person name="Harrison M.C."/>
            <person name="Jongepier E."/>
            <person name="Robertson H.M."/>
            <person name="Arning N."/>
            <person name="Bitard-Feildel T."/>
            <person name="Chao H."/>
            <person name="Childers C.P."/>
            <person name="Dinh H."/>
            <person name="Doddapaneni H."/>
            <person name="Dugan S."/>
            <person name="Gowin J."/>
            <person name="Greiner C."/>
            <person name="Han Y."/>
            <person name="Hu H."/>
            <person name="Hughes D.S.T."/>
            <person name="Huylmans A.-K."/>
            <person name="Kemena C."/>
            <person name="Kremer L.P.M."/>
            <person name="Lee S.L."/>
            <person name="Lopez-Ezquerra A."/>
            <person name="Mallet L."/>
            <person name="Monroy-Kuhn J.M."/>
            <person name="Moser A."/>
            <person name="Murali S.C."/>
            <person name="Muzny D.M."/>
            <person name="Otani S."/>
            <person name="Piulachs M.-D."/>
            <person name="Poelchau M."/>
            <person name="Qu J."/>
            <person name="Schaub F."/>
            <person name="Wada-Katsumata A."/>
            <person name="Worley K.C."/>
            <person name="Xie Q."/>
            <person name="Ylla G."/>
            <person name="Poulsen M."/>
            <person name="Gibbs R.A."/>
            <person name="Schal C."/>
            <person name="Richards S."/>
            <person name="Belles X."/>
            <person name="Korb J."/>
            <person name="Bornberg-Bauer E."/>
        </authorList>
    </citation>
    <scope>NUCLEOTIDE SEQUENCE [LARGE SCALE GENOMIC DNA]</scope>
    <source>
        <tissue evidence="2">Whole body</tissue>
    </source>
</reference>
<name>A0A2J7Q282_9NEOP</name>
<dbReference type="InParanoid" id="A0A2J7Q282"/>
<proteinExistence type="predicted"/>
<sequence>MALDEEKQRLEQMIKEFQKEHEIMKLEYEETIGAMKMVQQDKEALQSTTQSLLNSLSELEEEKKKILQNLHQPKGQHSRTSHSTQNLQVHLQGIEEEQRYLLEEKQEVEERFQENELRAKVLEEEKKIISQNSNQLLSSLNDLLVQQDLPEAELRLEVSARLEAERRLRLAQDSVHHLEGALQTDISPSTLRTKILPDVKKLRSK</sequence>
<evidence type="ECO:0000313" key="2">
    <source>
        <dbReference type="EMBL" id="PNF22688.1"/>
    </source>
</evidence>
<gene>
    <name evidence="2" type="ORF">B7P43_G07149</name>
</gene>
<evidence type="ECO:0000256" key="1">
    <source>
        <dbReference type="SAM" id="Coils"/>
    </source>
</evidence>
<comment type="caution">
    <text evidence="2">The sequence shown here is derived from an EMBL/GenBank/DDBJ whole genome shotgun (WGS) entry which is preliminary data.</text>
</comment>
<accession>A0A2J7Q282</accession>
<dbReference type="Proteomes" id="UP000235965">
    <property type="component" value="Unassembled WGS sequence"/>
</dbReference>
<feature type="coiled-coil region" evidence="1">
    <location>
        <begin position="3"/>
        <end position="125"/>
    </location>
</feature>
<dbReference type="OrthoDB" id="185175at2759"/>
<organism evidence="2 3">
    <name type="scientific">Cryptotermes secundus</name>
    <dbReference type="NCBI Taxonomy" id="105785"/>
    <lineage>
        <taxon>Eukaryota</taxon>
        <taxon>Metazoa</taxon>
        <taxon>Ecdysozoa</taxon>
        <taxon>Arthropoda</taxon>
        <taxon>Hexapoda</taxon>
        <taxon>Insecta</taxon>
        <taxon>Pterygota</taxon>
        <taxon>Neoptera</taxon>
        <taxon>Polyneoptera</taxon>
        <taxon>Dictyoptera</taxon>
        <taxon>Blattodea</taxon>
        <taxon>Blattoidea</taxon>
        <taxon>Termitoidae</taxon>
        <taxon>Kalotermitidae</taxon>
        <taxon>Cryptotermitinae</taxon>
        <taxon>Cryptotermes</taxon>
    </lineage>
</organism>